<sequence length="481" mass="51339">MAVQTAESASSAARASEAGSVMAHALKDAFITGLIALGLFGPLIGFETIIIDGALGLGYRPGLLAIMVGIIFAGRLLLNLTVWSPNRQVKTRSGPTVFDRAGTLVAPALRPALFGFAILFPAIAAYGMGGLSESRYLIDLGILILTYVMLGWGLNIVVGLAGLLDLGYVAFYAVGAYTYALLATSEPVNAFFGGLLGETFWANWAFWICLPVAGLFAGLWGMILGFPVLRLRGDYLAIVTLAFGEIIRLVLINWVDFTGGGAGIASIPRATFFGIPFNSDEDGFAALFGLEFDPMHRIIFLYFVILALALVTAFATVRLRKLPVGRAWEALREDEIACRSLGINTTNTKLTAFATGAMFGGFAGCFFAVRAGFVSPESFTFDVSAMILAIVVLGGMGSQIGVALAATVMMGGMEMLRNLGFLKQIFGNDFDPSLYRMLIFGFAMVAIMVWKPRGLVSTRDPTIFLKERKAVSGSLVKEGHG</sequence>
<gene>
    <name evidence="8" type="ordered locus">Snov_2130</name>
</gene>
<dbReference type="InterPro" id="IPR021807">
    <property type="entry name" value="LivHM_N"/>
</dbReference>
<keyword evidence="9" id="KW-1185">Reference proteome</keyword>
<dbReference type="STRING" id="639283.Snov_2130"/>
<evidence type="ECO:0000256" key="4">
    <source>
        <dbReference type="ARBA" id="ARBA00022989"/>
    </source>
</evidence>
<feature type="transmembrane region" description="Helical" evidence="6">
    <location>
        <begin position="166"/>
        <end position="184"/>
    </location>
</feature>
<feature type="transmembrane region" description="Helical" evidence="6">
    <location>
        <begin position="63"/>
        <end position="83"/>
    </location>
</feature>
<evidence type="ECO:0000313" key="9">
    <source>
        <dbReference type="Proteomes" id="UP000006633"/>
    </source>
</evidence>
<keyword evidence="4 6" id="KW-1133">Transmembrane helix</keyword>
<dbReference type="KEGG" id="sno:Snov_2130"/>
<reference evidence="8 9" key="1">
    <citation type="journal article" date="2012" name="Stand. Genomic Sci.">
        <title>Complete genome sequence of the facultatively chemolithoautotrophic and methylotrophic alpha Proteobacterium Starkeya novella type strain (ATCC 8093(T)).</title>
        <authorList>
            <person name="Kappler U."/>
            <person name="Davenport K."/>
            <person name="Beatson S."/>
            <person name="Lucas S."/>
            <person name="Lapidus A."/>
            <person name="Copeland A."/>
            <person name="Berry K.W."/>
            <person name="Glavina Del Rio T."/>
            <person name="Hammon N."/>
            <person name="Dalin E."/>
            <person name="Tice H."/>
            <person name="Pitluck S."/>
            <person name="Richardson P."/>
            <person name="Bruce D."/>
            <person name="Goodwin L.A."/>
            <person name="Han C."/>
            <person name="Tapia R."/>
            <person name="Detter J.C."/>
            <person name="Chang Y.J."/>
            <person name="Jeffries C.D."/>
            <person name="Land M."/>
            <person name="Hauser L."/>
            <person name="Kyrpides N.C."/>
            <person name="Goker M."/>
            <person name="Ivanova N."/>
            <person name="Klenk H.P."/>
            <person name="Woyke T."/>
        </authorList>
    </citation>
    <scope>NUCLEOTIDE SEQUENCE [LARGE SCALE GENOMIC DNA]</scope>
    <source>
        <strain evidence="9">ATCC 8093 / DSM 506 / JCM 20403 / CCM 1077 / IAM 12100 / NBRC 12443 / NCIMB 10456</strain>
    </source>
</reference>
<feature type="transmembrane region" description="Helical" evidence="6">
    <location>
        <begin position="433"/>
        <end position="450"/>
    </location>
</feature>
<dbReference type="GO" id="GO:0015658">
    <property type="term" value="F:branched-chain amino acid transmembrane transporter activity"/>
    <property type="evidence" value="ECO:0007669"/>
    <property type="project" value="InterPro"/>
</dbReference>
<feature type="transmembrane region" description="Helical" evidence="6">
    <location>
        <begin position="385"/>
        <end position="412"/>
    </location>
</feature>
<keyword evidence="5 6" id="KW-0472">Membrane</keyword>
<dbReference type="eggNOG" id="COG4177">
    <property type="taxonomic scope" value="Bacteria"/>
</dbReference>
<evidence type="ECO:0000256" key="1">
    <source>
        <dbReference type="ARBA" id="ARBA00004651"/>
    </source>
</evidence>
<evidence type="ECO:0000313" key="8">
    <source>
        <dbReference type="EMBL" id="ADH89426.1"/>
    </source>
</evidence>
<dbReference type="EMBL" id="CP002026">
    <property type="protein sequence ID" value="ADH89426.1"/>
    <property type="molecule type" value="Genomic_DNA"/>
</dbReference>
<dbReference type="AlphaFoldDB" id="D7A168"/>
<feature type="transmembrane region" description="Helical" evidence="6">
    <location>
        <begin position="29"/>
        <end position="51"/>
    </location>
</feature>
<evidence type="ECO:0000256" key="2">
    <source>
        <dbReference type="ARBA" id="ARBA00022475"/>
    </source>
</evidence>
<evidence type="ECO:0000256" key="3">
    <source>
        <dbReference type="ARBA" id="ARBA00022692"/>
    </source>
</evidence>
<dbReference type="GO" id="GO:0005886">
    <property type="term" value="C:plasma membrane"/>
    <property type="evidence" value="ECO:0007669"/>
    <property type="project" value="UniProtKB-SubCell"/>
</dbReference>
<evidence type="ECO:0000256" key="5">
    <source>
        <dbReference type="ARBA" id="ARBA00023136"/>
    </source>
</evidence>
<comment type="subcellular location">
    <subcellularLocation>
        <location evidence="1">Cell membrane</location>
        <topology evidence="1">Multi-pass membrane protein</topology>
    </subcellularLocation>
</comment>
<dbReference type="PANTHER" id="PTHR30482:SF20">
    <property type="entry name" value="HIGH-AFFINITY BRANCHED-CHAIN AMINO ACID TRANSPORT SYSTEM PERMEASE PROTEIN LIVM"/>
    <property type="match status" value="1"/>
</dbReference>
<proteinExistence type="predicted"/>
<feature type="transmembrane region" description="Helical" evidence="6">
    <location>
        <begin position="104"/>
        <end position="124"/>
    </location>
</feature>
<organism evidence="8 9">
    <name type="scientific">Ancylobacter novellus (strain ATCC 8093 / DSM 506 / JCM 20403 / CCM 1077 / IAM 12100 / NBRC 12443 / NCIMB 10456)</name>
    <name type="common">Starkeya novella</name>
    <dbReference type="NCBI Taxonomy" id="639283"/>
    <lineage>
        <taxon>Bacteria</taxon>
        <taxon>Pseudomonadati</taxon>
        <taxon>Pseudomonadota</taxon>
        <taxon>Alphaproteobacteria</taxon>
        <taxon>Hyphomicrobiales</taxon>
        <taxon>Xanthobacteraceae</taxon>
        <taxon>Ancylobacter</taxon>
    </lineage>
</organism>
<feature type="transmembrane region" description="Helical" evidence="6">
    <location>
        <begin position="204"/>
        <end position="223"/>
    </location>
</feature>
<dbReference type="CDD" id="cd06581">
    <property type="entry name" value="TM_PBP1_LivM_like"/>
    <property type="match status" value="1"/>
</dbReference>
<evidence type="ECO:0000259" key="7">
    <source>
        <dbReference type="Pfam" id="PF11862"/>
    </source>
</evidence>
<feature type="transmembrane region" description="Helical" evidence="6">
    <location>
        <begin position="298"/>
        <end position="317"/>
    </location>
</feature>
<protein>
    <submittedName>
        <fullName evidence="8">Inner-membrane translocator</fullName>
    </submittedName>
</protein>
<dbReference type="PANTHER" id="PTHR30482">
    <property type="entry name" value="HIGH-AFFINITY BRANCHED-CHAIN AMINO ACID TRANSPORT SYSTEM PERMEASE"/>
    <property type="match status" value="1"/>
</dbReference>
<name>D7A168_ANCN5</name>
<dbReference type="HOGENOM" id="CLU_031365_1_1_5"/>
<dbReference type="Proteomes" id="UP000006633">
    <property type="component" value="Chromosome"/>
</dbReference>
<dbReference type="NCBIfam" id="NF008450">
    <property type="entry name" value="PRK11301.1"/>
    <property type="match status" value="1"/>
</dbReference>
<keyword evidence="2" id="KW-1003">Cell membrane</keyword>
<feature type="transmembrane region" description="Helical" evidence="6">
    <location>
        <begin position="235"/>
        <end position="255"/>
    </location>
</feature>
<dbReference type="RefSeq" id="WP_013166930.1">
    <property type="nucleotide sequence ID" value="NC_014217.1"/>
</dbReference>
<keyword evidence="3 6" id="KW-0812">Transmembrane</keyword>
<dbReference type="OrthoDB" id="9814461at2"/>
<feature type="transmembrane region" description="Helical" evidence="6">
    <location>
        <begin position="136"/>
        <end position="154"/>
    </location>
</feature>
<dbReference type="InterPro" id="IPR043428">
    <property type="entry name" value="LivM-like"/>
</dbReference>
<evidence type="ECO:0000256" key="6">
    <source>
        <dbReference type="SAM" id="Phobius"/>
    </source>
</evidence>
<feature type="domain" description="High-affinity branched-chain amino acid transport system permease LivHM N-terminal" evidence="7">
    <location>
        <begin position="25"/>
        <end position="120"/>
    </location>
</feature>
<dbReference type="InterPro" id="IPR001851">
    <property type="entry name" value="ABC_transp_permease"/>
</dbReference>
<accession>D7A168</accession>
<feature type="transmembrane region" description="Helical" evidence="6">
    <location>
        <begin position="350"/>
        <end position="373"/>
    </location>
</feature>
<dbReference type="Pfam" id="PF02653">
    <property type="entry name" value="BPD_transp_2"/>
    <property type="match status" value="1"/>
</dbReference>
<dbReference type="Pfam" id="PF11862">
    <property type="entry name" value="DUF3382"/>
    <property type="match status" value="1"/>
</dbReference>